<reference evidence="1 2" key="1">
    <citation type="journal article" date="2018" name="Front. Plant Sci.">
        <title>Red Clover (Trifolium pratense) and Zigzag Clover (T. medium) - A Picture of Genomic Similarities and Differences.</title>
        <authorList>
            <person name="Dluhosova J."/>
            <person name="Istvanek J."/>
            <person name="Nedelnik J."/>
            <person name="Repkova J."/>
        </authorList>
    </citation>
    <scope>NUCLEOTIDE SEQUENCE [LARGE SCALE GENOMIC DNA]</scope>
    <source>
        <strain evidence="2">cv. 10/8</strain>
        <tissue evidence="1">Leaf</tissue>
    </source>
</reference>
<proteinExistence type="predicted"/>
<protein>
    <submittedName>
        <fullName evidence="1">HAT family dimerization domain containing protein</fullName>
    </submittedName>
</protein>
<keyword evidence="2" id="KW-1185">Reference proteome</keyword>
<accession>A0A392PLY6</accession>
<organism evidence="1 2">
    <name type="scientific">Trifolium medium</name>
    <dbReference type="NCBI Taxonomy" id="97028"/>
    <lineage>
        <taxon>Eukaryota</taxon>
        <taxon>Viridiplantae</taxon>
        <taxon>Streptophyta</taxon>
        <taxon>Embryophyta</taxon>
        <taxon>Tracheophyta</taxon>
        <taxon>Spermatophyta</taxon>
        <taxon>Magnoliopsida</taxon>
        <taxon>eudicotyledons</taxon>
        <taxon>Gunneridae</taxon>
        <taxon>Pentapetalae</taxon>
        <taxon>rosids</taxon>
        <taxon>fabids</taxon>
        <taxon>Fabales</taxon>
        <taxon>Fabaceae</taxon>
        <taxon>Papilionoideae</taxon>
        <taxon>50 kb inversion clade</taxon>
        <taxon>NPAAA clade</taxon>
        <taxon>Hologalegina</taxon>
        <taxon>IRL clade</taxon>
        <taxon>Trifolieae</taxon>
        <taxon>Trifolium</taxon>
    </lineage>
</organism>
<comment type="caution">
    <text evidence="1">The sequence shown here is derived from an EMBL/GenBank/DDBJ whole genome shotgun (WGS) entry which is preliminary data.</text>
</comment>
<evidence type="ECO:0000313" key="1">
    <source>
        <dbReference type="EMBL" id="MCI11905.1"/>
    </source>
</evidence>
<dbReference type="EMBL" id="LXQA010081990">
    <property type="protein sequence ID" value="MCI11905.1"/>
    <property type="molecule type" value="Genomic_DNA"/>
</dbReference>
<evidence type="ECO:0000313" key="2">
    <source>
        <dbReference type="Proteomes" id="UP000265520"/>
    </source>
</evidence>
<dbReference type="AlphaFoldDB" id="A0A392PLY6"/>
<sequence>MHKDKQFLRRVILSMKKDKGSIPKIRNAVKYVKSSPSRLDSFMECAADAKVSYKGVVVLDVETR</sequence>
<name>A0A392PLY6_9FABA</name>
<dbReference type="Proteomes" id="UP000265520">
    <property type="component" value="Unassembled WGS sequence"/>
</dbReference>